<evidence type="ECO:0000313" key="2">
    <source>
        <dbReference type="EMBL" id="DAD84059.1"/>
    </source>
</evidence>
<accession>A0A8S5MQ38</accession>
<sequence>MAVEKPLNVDEFFMSRNEIANRHGSRLELQAMARVREHMVEEANKPKPSVQADNKKKEK</sequence>
<organism evidence="2">
    <name type="scientific">Siphoviridae sp. ct0yq10</name>
    <dbReference type="NCBI Taxonomy" id="2826270"/>
    <lineage>
        <taxon>Viruses</taxon>
        <taxon>Duplodnaviria</taxon>
        <taxon>Heunggongvirae</taxon>
        <taxon>Uroviricota</taxon>
        <taxon>Caudoviricetes</taxon>
    </lineage>
</organism>
<dbReference type="EMBL" id="BK014951">
    <property type="protein sequence ID" value="DAD84059.1"/>
    <property type="molecule type" value="Genomic_DNA"/>
</dbReference>
<reference evidence="2" key="1">
    <citation type="journal article" date="2021" name="Proc. Natl. Acad. Sci. U.S.A.">
        <title>A Catalog of Tens of Thousands of Viruses from Human Metagenomes Reveals Hidden Associations with Chronic Diseases.</title>
        <authorList>
            <person name="Tisza M.J."/>
            <person name="Buck C.B."/>
        </authorList>
    </citation>
    <scope>NUCLEOTIDE SEQUENCE</scope>
    <source>
        <strain evidence="2">Ct0yq10</strain>
    </source>
</reference>
<feature type="region of interest" description="Disordered" evidence="1">
    <location>
        <begin position="39"/>
        <end position="59"/>
    </location>
</feature>
<name>A0A8S5MQ38_9CAUD</name>
<evidence type="ECO:0000256" key="1">
    <source>
        <dbReference type="SAM" id="MobiDB-lite"/>
    </source>
</evidence>
<protein>
    <submittedName>
        <fullName evidence="2">Uncharacterized protein</fullName>
    </submittedName>
</protein>
<proteinExistence type="predicted"/>